<dbReference type="AlphaFoldDB" id="A0A7D7QV52"/>
<sequence length="138" mass="14990">MSGGVMRVDPGVLRSLANQTDDAASALLTADLGGKAQRREVRLPWAVFIPMGKLDLSLTPGQRAFFPVAVGIIVVAAIYGEYARNKHGPPRITLDIGALMLNRTSSQTSFPWADITRIDAERIGSWPKRDVVFIDSGR</sequence>
<proteinExistence type="predicted"/>
<keyword evidence="1" id="KW-0472">Membrane</keyword>
<evidence type="ECO:0000313" key="2">
    <source>
        <dbReference type="EMBL" id="QMT00349.1"/>
    </source>
</evidence>
<accession>A0A7D7QV52</accession>
<keyword evidence="1" id="KW-0812">Transmembrane</keyword>
<evidence type="ECO:0000256" key="1">
    <source>
        <dbReference type="SAM" id="Phobius"/>
    </source>
</evidence>
<name>A0A7D7QV52_9ACTN</name>
<keyword evidence="1" id="KW-1133">Transmembrane helix</keyword>
<protein>
    <submittedName>
        <fullName evidence="2">Uncharacterized protein</fullName>
    </submittedName>
</protein>
<dbReference type="Proteomes" id="UP000515663">
    <property type="component" value="Chromosome"/>
</dbReference>
<dbReference type="EMBL" id="CP059491">
    <property type="protein sequence ID" value="QMT00349.1"/>
    <property type="molecule type" value="Genomic_DNA"/>
</dbReference>
<dbReference type="KEGG" id="gji:H1R19_15680"/>
<evidence type="ECO:0000313" key="3">
    <source>
        <dbReference type="Proteomes" id="UP000515663"/>
    </source>
</evidence>
<feature type="transmembrane region" description="Helical" evidence="1">
    <location>
        <begin position="64"/>
        <end position="82"/>
    </location>
</feature>
<dbReference type="RefSeq" id="WP_219849509.1">
    <property type="nucleotide sequence ID" value="NZ_CP059491.1"/>
</dbReference>
<organism evidence="2 3">
    <name type="scientific">Gordonia jinghuaiqii</name>
    <dbReference type="NCBI Taxonomy" id="2758710"/>
    <lineage>
        <taxon>Bacteria</taxon>
        <taxon>Bacillati</taxon>
        <taxon>Actinomycetota</taxon>
        <taxon>Actinomycetes</taxon>
        <taxon>Mycobacteriales</taxon>
        <taxon>Gordoniaceae</taxon>
        <taxon>Gordonia</taxon>
    </lineage>
</organism>
<gene>
    <name evidence="2" type="ORF">H1R19_15680</name>
</gene>
<reference evidence="3" key="1">
    <citation type="submission" date="2020-07" db="EMBL/GenBank/DDBJ databases">
        <title>novel species isolated from the respiratory tract of Marmot.</title>
        <authorList>
            <person name="Zhang G."/>
        </authorList>
    </citation>
    <scope>NUCLEOTIDE SEQUENCE [LARGE SCALE GENOMIC DNA]</scope>
    <source>
        <strain evidence="3">686</strain>
    </source>
</reference>
<keyword evidence="3" id="KW-1185">Reference proteome</keyword>